<dbReference type="SUPFAM" id="SSF56935">
    <property type="entry name" value="Porins"/>
    <property type="match status" value="1"/>
</dbReference>
<keyword evidence="2 7" id="KW-0813">Transport</keyword>
<evidence type="ECO:0000256" key="4">
    <source>
        <dbReference type="ARBA" id="ARBA00022692"/>
    </source>
</evidence>
<gene>
    <name evidence="9" type="ORF">J7I42_01250</name>
</gene>
<feature type="domain" description="TonB-dependent receptor plug" evidence="8">
    <location>
        <begin position="135"/>
        <end position="244"/>
    </location>
</feature>
<keyword evidence="9" id="KW-0675">Receptor</keyword>
<evidence type="ECO:0000313" key="10">
    <source>
        <dbReference type="Proteomes" id="UP000677244"/>
    </source>
</evidence>
<protein>
    <submittedName>
        <fullName evidence="9">TonB-dependent receptor</fullName>
    </submittedName>
</protein>
<dbReference type="PROSITE" id="PS52016">
    <property type="entry name" value="TONB_DEPENDENT_REC_3"/>
    <property type="match status" value="1"/>
</dbReference>
<keyword evidence="5 7" id="KW-0472">Membrane</keyword>
<dbReference type="Pfam" id="PF07715">
    <property type="entry name" value="Plug"/>
    <property type="match status" value="1"/>
</dbReference>
<sequence>MLHLRHKKGYGNTFFKRSAFISICLLCSSLLLPVILHAQEKTVMLRGLVRNESGEPLSGVSVVVKGSNTGSTTKADGSFSILTPVNCTLSITMVGYVNKEIKIGTTDQLDLSISLSSDKLEMDKVIVVGYGTRRKSDVTGSIVSINEQSIKDIPSSNLAAAIQGQGAGIDIQRSGANSKPGATPNILIRGSRSLGASNDPLIVVDGIPFNGSINDLNQDDVASVEILKDGSSTAIYGSRGANGVILISTKRGKTAKPVFTYSGYVGTSKLTKEFPVMNAAEFTDLKKWANIIANPGKYSGLDDPQFLTNGIFDPAEVEGIKTGRNTDWQSLIYKTGMITDHQLGVSGGTDQTQYAISGGYFNQTGIYYGQSFERSTVKLSIDQQLGKIFKVGLNSLNTYSVRKGESANPMAQALRASPLASPYDSVGNILNTYVPGSANQVWNPLADLIPGAAIENRKRLGTFTTLYLEANLIKGLKYRLNAGAEIRSDVYGNFYSDKTSFRVNQGGSASSNRNDVSNNYTLENLLIYDATFAKKHKLNFTGLYSLQEVSSKLNQFDNTNILADYLAYFNPTYGSNLKGTGSSSKADILSYMGRVNYSYNDRYLLTLTIRADGSSRLAEGNKWHSFPSAAFAWNVNQESFMQNISAISNLKLRASYGSVGQQSIKAYQTLGQLSGLVYNYGSNMITGAYLSSTVNNTLTWEYTKTANLGLDFGLLGNRITGSVEVYKAFTNSLLLPQTLPPTSGIPNPIVSNVGKTENRGIEVHVSTTNIQAQTRKDFSWTSDFNFFINRGKITQLAGGVTRDAANGWFVGQPLDVYYDYQRVGIWQNTAEDTAAAKALGLSVSGNSSVIGTIRVADISGPDGKPDSKIDATYDRIIVGTSQPKWEGGTTQRFGFRGFDLTVVAFARWGYTMNSSLYGGNFVNTYQGTYNNLKTHYWTPENHEPWNPKANSAATNPLNRSVLSYFDGSFVKIRSISLGYNLDQSLVKRIGAKNFRVYATAADPFILFSPYRRAGGIDPEGSGSVGIDTPPTWSMIVGINMSF</sequence>
<keyword evidence="6 7" id="KW-0998">Cell outer membrane</keyword>
<organism evidence="9 10">
    <name type="scientific">Niastella soli</name>
    <dbReference type="NCBI Taxonomy" id="2821487"/>
    <lineage>
        <taxon>Bacteria</taxon>
        <taxon>Pseudomonadati</taxon>
        <taxon>Bacteroidota</taxon>
        <taxon>Chitinophagia</taxon>
        <taxon>Chitinophagales</taxon>
        <taxon>Chitinophagaceae</taxon>
        <taxon>Niastella</taxon>
    </lineage>
</organism>
<dbReference type="Proteomes" id="UP000677244">
    <property type="component" value="Unassembled WGS sequence"/>
</dbReference>
<dbReference type="InterPro" id="IPR037066">
    <property type="entry name" value="Plug_dom_sf"/>
</dbReference>
<evidence type="ECO:0000256" key="1">
    <source>
        <dbReference type="ARBA" id="ARBA00004571"/>
    </source>
</evidence>
<dbReference type="Pfam" id="PF13715">
    <property type="entry name" value="CarbopepD_reg_2"/>
    <property type="match status" value="1"/>
</dbReference>
<dbReference type="InterPro" id="IPR039426">
    <property type="entry name" value="TonB-dep_rcpt-like"/>
</dbReference>
<reference evidence="9 10" key="1">
    <citation type="submission" date="2021-03" db="EMBL/GenBank/DDBJ databases">
        <title>Assistant Professor.</title>
        <authorList>
            <person name="Huq M.A."/>
        </authorList>
    </citation>
    <scope>NUCLEOTIDE SEQUENCE [LARGE SCALE GENOMIC DNA]</scope>
    <source>
        <strain evidence="9 10">MAH-29</strain>
    </source>
</reference>
<keyword evidence="4 7" id="KW-0812">Transmembrane</keyword>
<dbReference type="InterPro" id="IPR023997">
    <property type="entry name" value="TonB-dep_OMP_SusC/RagA_CS"/>
</dbReference>
<dbReference type="Gene3D" id="2.170.130.10">
    <property type="entry name" value="TonB-dependent receptor, plug domain"/>
    <property type="match status" value="1"/>
</dbReference>
<evidence type="ECO:0000259" key="8">
    <source>
        <dbReference type="Pfam" id="PF07715"/>
    </source>
</evidence>
<proteinExistence type="inferred from homology"/>
<evidence type="ECO:0000256" key="2">
    <source>
        <dbReference type="ARBA" id="ARBA00022448"/>
    </source>
</evidence>
<keyword evidence="10" id="KW-1185">Reference proteome</keyword>
<comment type="caution">
    <text evidence="9">The sequence shown here is derived from an EMBL/GenBank/DDBJ whole genome shotgun (WGS) entry which is preliminary data.</text>
</comment>
<comment type="similarity">
    <text evidence="7">Belongs to the TonB-dependent receptor family.</text>
</comment>
<name>A0ABS3YLV1_9BACT</name>
<dbReference type="RefSeq" id="WP_209136953.1">
    <property type="nucleotide sequence ID" value="NZ_JAGHKO010000001.1"/>
</dbReference>
<accession>A0ABS3YLV1</accession>
<dbReference type="InterPro" id="IPR023996">
    <property type="entry name" value="TonB-dep_OMP_SusC/RagA"/>
</dbReference>
<dbReference type="Gene3D" id="2.40.170.20">
    <property type="entry name" value="TonB-dependent receptor, beta-barrel domain"/>
    <property type="match status" value="1"/>
</dbReference>
<dbReference type="SUPFAM" id="SSF49464">
    <property type="entry name" value="Carboxypeptidase regulatory domain-like"/>
    <property type="match status" value="1"/>
</dbReference>
<dbReference type="InterPro" id="IPR008969">
    <property type="entry name" value="CarboxyPept-like_regulatory"/>
</dbReference>
<evidence type="ECO:0000256" key="7">
    <source>
        <dbReference type="PROSITE-ProRule" id="PRU01360"/>
    </source>
</evidence>
<dbReference type="NCBIfam" id="TIGR04057">
    <property type="entry name" value="SusC_RagA_signa"/>
    <property type="match status" value="1"/>
</dbReference>
<evidence type="ECO:0000313" key="9">
    <source>
        <dbReference type="EMBL" id="MBO9198869.1"/>
    </source>
</evidence>
<dbReference type="InterPro" id="IPR036942">
    <property type="entry name" value="Beta-barrel_TonB_sf"/>
</dbReference>
<evidence type="ECO:0000256" key="3">
    <source>
        <dbReference type="ARBA" id="ARBA00022452"/>
    </source>
</evidence>
<dbReference type="NCBIfam" id="TIGR04056">
    <property type="entry name" value="OMP_RagA_SusC"/>
    <property type="match status" value="1"/>
</dbReference>
<evidence type="ECO:0000256" key="6">
    <source>
        <dbReference type="ARBA" id="ARBA00023237"/>
    </source>
</evidence>
<dbReference type="Gene3D" id="2.60.40.1120">
    <property type="entry name" value="Carboxypeptidase-like, regulatory domain"/>
    <property type="match status" value="1"/>
</dbReference>
<dbReference type="InterPro" id="IPR012910">
    <property type="entry name" value="Plug_dom"/>
</dbReference>
<dbReference type="EMBL" id="JAGHKO010000001">
    <property type="protein sequence ID" value="MBO9198869.1"/>
    <property type="molecule type" value="Genomic_DNA"/>
</dbReference>
<keyword evidence="3 7" id="KW-1134">Transmembrane beta strand</keyword>
<evidence type="ECO:0000256" key="5">
    <source>
        <dbReference type="ARBA" id="ARBA00023136"/>
    </source>
</evidence>
<comment type="subcellular location">
    <subcellularLocation>
        <location evidence="1 7">Cell outer membrane</location>
        <topology evidence="1 7">Multi-pass membrane protein</topology>
    </subcellularLocation>
</comment>